<evidence type="ECO:0000313" key="1">
    <source>
        <dbReference type="EMBL" id="MEK7954346.1"/>
    </source>
</evidence>
<reference evidence="1 2" key="1">
    <citation type="submission" date="2024-04" db="EMBL/GenBank/DDBJ databases">
        <title>Luteolibacter sp. isolated from soil.</title>
        <authorList>
            <person name="An J."/>
        </authorList>
    </citation>
    <scope>NUCLEOTIDE SEQUENCE [LARGE SCALE GENOMIC DNA]</scope>
    <source>
        <strain evidence="1 2">Y139</strain>
    </source>
</reference>
<evidence type="ECO:0000313" key="2">
    <source>
        <dbReference type="Proteomes" id="UP001371305"/>
    </source>
</evidence>
<organism evidence="1 2">
    <name type="scientific">Luteolibacter soli</name>
    <dbReference type="NCBI Taxonomy" id="3135280"/>
    <lineage>
        <taxon>Bacteria</taxon>
        <taxon>Pseudomonadati</taxon>
        <taxon>Verrucomicrobiota</taxon>
        <taxon>Verrucomicrobiia</taxon>
        <taxon>Verrucomicrobiales</taxon>
        <taxon>Verrucomicrobiaceae</taxon>
        <taxon>Luteolibacter</taxon>
    </lineage>
</organism>
<proteinExistence type="predicted"/>
<comment type="caution">
    <text evidence="1">The sequence shown here is derived from an EMBL/GenBank/DDBJ whole genome shotgun (WGS) entry which is preliminary data.</text>
</comment>
<name>A0ABU9B4S6_9BACT</name>
<keyword evidence="2" id="KW-1185">Reference proteome</keyword>
<accession>A0ABU9B4S6</accession>
<dbReference type="EMBL" id="JBBUKT010000018">
    <property type="protein sequence ID" value="MEK7954346.1"/>
    <property type="molecule type" value="Genomic_DNA"/>
</dbReference>
<dbReference type="Proteomes" id="UP001371305">
    <property type="component" value="Unassembled WGS sequence"/>
</dbReference>
<sequence length="69" mass="7840">MPTSRGDRHCSVVIAKNLQVDEATHLTESDLIYQVTFEGIIREKRRTLAVFHLVRPACPPVGERIDPKK</sequence>
<gene>
    <name evidence="1" type="ORF">WKV53_27765</name>
</gene>
<protein>
    <submittedName>
        <fullName evidence="1">Uncharacterized protein</fullName>
    </submittedName>
</protein>